<organism evidence="1">
    <name type="scientific">Anguilla anguilla</name>
    <name type="common">European freshwater eel</name>
    <name type="synonym">Muraena anguilla</name>
    <dbReference type="NCBI Taxonomy" id="7936"/>
    <lineage>
        <taxon>Eukaryota</taxon>
        <taxon>Metazoa</taxon>
        <taxon>Chordata</taxon>
        <taxon>Craniata</taxon>
        <taxon>Vertebrata</taxon>
        <taxon>Euteleostomi</taxon>
        <taxon>Actinopterygii</taxon>
        <taxon>Neopterygii</taxon>
        <taxon>Teleostei</taxon>
        <taxon>Anguilliformes</taxon>
        <taxon>Anguillidae</taxon>
        <taxon>Anguilla</taxon>
    </lineage>
</organism>
<dbReference type="EMBL" id="GBXM01095989">
    <property type="protein sequence ID" value="JAH12588.1"/>
    <property type="molecule type" value="Transcribed_RNA"/>
</dbReference>
<name>A0A0E9Q8Y8_ANGAN</name>
<dbReference type="AlphaFoldDB" id="A0A0E9Q8Y8"/>
<accession>A0A0E9Q8Y8</accession>
<reference evidence="1" key="1">
    <citation type="submission" date="2014-11" db="EMBL/GenBank/DDBJ databases">
        <authorList>
            <person name="Amaro Gonzalez C."/>
        </authorList>
    </citation>
    <scope>NUCLEOTIDE SEQUENCE</scope>
</reference>
<proteinExistence type="predicted"/>
<protein>
    <submittedName>
        <fullName evidence="1">Uncharacterized protein</fullName>
    </submittedName>
</protein>
<sequence>MYSLQTESLSDLKEKLQVGQGELFNECALQKRNLLAFLSLSFPFKMI</sequence>
<evidence type="ECO:0000313" key="1">
    <source>
        <dbReference type="EMBL" id="JAH12588.1"/>
    </source>
</evidence>
<reference evidence="1" key="2">
    <citation type="journal article" date="2015" name="Fish Shellfish Immunol.">
        <title>Early steps in the European eel (Anguilla anguilla)-Vibrio vulnificus interaction in the gills: Role of the RtxA13 toxin.</title>
        <authorList>
            <person name="Callol A."/>
            <person name="Pajuelo D."/>
            <person name="Ebbesson L."/>
            <person name="Teles M."/>
            <person name="MacKenzie S."/>
            <person name="Amaro C."/>
        </authorList>
    </citation>
    <scope>NUCLEOTIDE SEQUENCE</scope>
</reference>